<feature type="transmembrane region" description="Helical" evidence="1">
    <location>
        <begin position="105"/>
        <end position="125"/>
    </location>
</feature>
<feature type="transmembrane region" description="Helical" evidence="1">
    <location>
        <begin position="7"/>
        <end position="26"/>
    </location>
</feature>
<evidence type="ECO:0000256" key="1">
    <source>
        <dbReference type="SAM" id="Phobius"/>
    </source>
</evidence>
<evidence type="ECO:0000313" key="2">
    <source>
        <dbReference type="EMBL" id="WDF69165.1"/>
    </source>
</evidence>
<reference evidence="2 3" key="1">
    <citation type="submission" date="2023-02" db="EMBL/GenBank/DDBJ databases">
        <title>Genome sequence of Sphingobacterium sp. KACC 22765.</title>
        <authorList>
            <person name="Kim S."/>
            <person name="Heo J."/>
            <person name="Kwon S.-W."/>
        </authorList>
    </citation>
    <scope>NUCLEOTIDE SEQUENCE [LARGE SCALE GENOMIC DNA]</scope>
    <source>
        <strain evidence="2 3">KACC 22765</strain>
    </source>
</reference>
<feature type="transmembrane region" description="Helical" evidence="1">
    <location>
        <begin position="74"/>
        <end position="93"/>
    </location>
</feature>
<dbReference type="InterPro" id="IPR021215">
    <property type="entry name" value="DUF2752"/>
</dbReference>
<proteinExistence type="predicted"/>
<name>A0ABY7WJK7_9SPHI</name>
<keyword evidence="1" id="KW-0812">Transmembrane</keyword>
<organism evidence="2 3">
    <name type="scientific">Sphingobacterium oryzagri</name>
    <dbReference type="NCBI Taxonomy" id="3025669"/>
    <lineage>
        <taxon>Bacteria</taxon>
        <taxon>Pseudomonadati</taxon>
        <taxon>Bacteroidota</taxon>
        <taxon>Sphingobacteriia</taxon>
        <taxon>Sphingobacteriales</taxon>
        <taxon>Sphingobacteriaceae</taxon>
        <taxon>Sphingobacterium</taxon>
    </lineage>
</organism>
<keyword evidence="1" id="KW-1133">Transmembrane helix</keyword>
<sequence length="129" mass="14664">MRFPKAPLLLIILGTGVLIGLIYIYYQYNPAHYTWFPKCPFRALTGLQCPGCGSQRAIHALLHGHVGEAFRQNALVPMAIPYVMIGFYLRGVSTPSEKMLIWRKILFGEWAIKIFAVVVILQFTIRNLL</sequence>
<protein>
    <submittedName>
        <fullName evidence="2">DUF2752 domain-containing protein</fullName>
    </submittedName>
</protein>
<dbReference type="Pfam" id="PF10825">
    <property type="entry name" value="DUF2752"/>
    <property type="match status" value="1"/>
</dbReference>
<keyword evidence="1" id="KW-0472">Membrane</keyword>
<dbReference type="Proteomes" id="UP001221558">
    <property type="component" value="Chromosome"/>
</dbReference>
<keyword evidence="3" id="KW-1185">Reference proteome</keyword>
<accession>A0ABY7WJK7</accession>
<dbReference type="RefSeq" id="WP_274267892.1">
    <property type="nucleotide sequence ID" value="NZ_CP117880.1"/>
</dbReference>
<gene>
    <name evidence="2" type="ORF">PQ465_02000</name>
</gene>
<evidence type="ECO:0000313" key="3">
    <source>
        <dbReference type="Proteomes" id="UP001221558"/>
    </source>
</evidence>
<dbReference type="EMBL" id="CP117880">
    <property type="protein sequence ID" value="WDF69165.1"/>
    <property type="molecule type" value="Genomic_DNA"/>
</dbReference>